<reference evidence="1" key="1">
    <citation type="journal article" date="2023" name="BMC Genomics">
        <title>Chromosome-level genome assemblies of Cutaneotrichosporon spp. (Trichosporonales, Basidiomycota) reveal imbalanced evolution between nucleotide sequences and chromosome synteny.</title>
        <authorList>
            <person name="Kobayashi Y."/>
            <person name="Kayamori A."/>
            <person name="Aoki K."/>
            <person name="Shiwa Y."/>
            <person name="Matsutani M."/>
            <person name="Fujita N."/>
            <person name="Sugita T."/>
            <person name="Iwasaki W."/>
            <person name="Tanaka N."/>
            <person name="Takashima M."/>
        </authorList>
    </citation>
    <scope>NUCLEOTIDE SEQUENCE</scope>
    <source>
        <strain evidence="1">HIS019</strain>
    </source>
</reference>
<dbReference type="Proteomes" id="UP001233271">
    <property type="component" value="Chromosome 7b"/>
</dbReference>
<organism evidence="1 2">
    <name type="scientific">Cutaneotrichosporon cavernicola</name>
    <dbReference type="NCBI Taxonomy" id="279322"/>
    <lineage>
        <taxon>Eukaryota</taxon>
        <taxon>Fungi</taxon>
        <taxon>Dikarya</taxon>
        <taxon>Basidiomycota</taxon>
        <taxon>Agaricomycotina</taxon>
        <taxon>Tremellomycetes</taxon>
        <taxon>Trichosporonales</taxon>
        <taxon>Trichosporonaceae</taxon>
        <taxon>Cutaneotrichosporon</taxon>
    </lineage>
</organism>
<evidence type="ECO:0000313" key="2">
    <source>
        <dbReference type="Proteomes" id="UP001233271"/>
    </source>
</evidence>
<evidence type="ECO:0000313" key="1">
    <source>
        <dbReference type="EMBL" id="BEI94711.1"/>
    </source>
</evidence>
<dbReference type="RefSeq" id="XP_060459976.1">
    <property type="nucleotide sequence ID" value="XM_060603709.1"/>
</dbReference>
<dbReference type="KEGG" id="ccac:CcaHIS019_0702920"/>
<sequence length="161" mass="17910">MLLFLLFIGLVAAAPAPQLPLSDFRGPWTIGYRRVKLPLQAHPGYCLGLSAKNWGEPVSLVFCDSDDAKLVMRSDKLTAFGTILHHDFCLDVTQGDPSLYAQAYWCWSAPPLGRFKQMLKVPGPELLSGGAYPSAKITFADCDDSGADRYQRWGFEEFFDE</sequence>
<dbReference type="EMBL" id="AP028219">
    <property type="protein sequence ID" value="BEI94711.1"/>
    <property type="molecule type" value="Genomic_DNA"/>
</dbReference>
<dbReference type="GeneID" id="85498581"/>
<proteinExistence type="predicted"/>
<keyword evidence="2" id="KW-1185">Reference proteome</keyword>
<dbReference type="AlphaFoldDB" id="A0AA48QYT7"/>
<dbReference type="InterPro" id="IPR035992">
    <property type="entry name" value="Ricin_B-like_lectins"/>
</dbReference>
<protein>
    <submittedName>
        <fullName evidence="1">Uncharacterized protein</fullName>
    </submittedName>
</protein>
<accession>A0AA48QYT7</accession>
<name>A0AA48QYT7_9TREE</name>
<gene>
    <name evidence="1" type="ORF">CcaverHIS019_0702920</name>
</gene>
<dbReference type="SUPFAM" id="SSF50370">
    <property type="entry name" value="Ricin B-like lectins"/>
    <property type="match status" value="1"/>
</dbReference>